<feature type="coiled-coil region" evidence="3">
    <location>
        <begin position="116"/>
        <end position="181"/>
    </location>
</feature>
<dbReference type="PANTHER" id="PTHR30158">
    <property type="entry name" value="ACRA/E-RELATED COMPONENT OF DRUG EFFLUX TRANSPORTER"/>
    <property type="match status" value="1"/>
</dbReference>
<dbReference type="Gene3D" id="2.40.420.20">
    <property type="match status" value="1"/>
</dbReference>
<dbReference type="InterPro" id="IPR006143">
    <property type="entry name" value="RND_pump_MFP"/>
</dbReference>
<evidence type="ECO:0000259" key="6">
    <source>
        <dbReference type="Pfam" id="PF25917"/>
    </source>
</evidence>
<evidence type="ECO:0000256" key="4">
    <source>
        <dbReference type="SAM" id="MobiDB-lite"/>
    </source>
</evidence>
<proteinExistence type="inferred from homology"/>
<feature type="region of interest" description="Disordered" evidence="4">
    <location>
        <begin position="399"/>
        <end position="431"/>
    </location>
</feature>
<protein>
    <submittedName>
        <fullName evidence="9">RND family efflux transporter MFP subunit</fullName>
    </submittedName>
</protein>
<dbReference type="NCBIfam" id="TIGR01730">
    <property type="entry name" value="RND_mfp"/>
    <property type="match status" value="1"/>
</dbReference>
<dbReference type="PANTHER" id="PTHR30158:SF24">
    <property type="entry name" value="HLYD FAMILY SECRETION PROTEIN"/>
    <property type="match status" value="1"/>
</dbReference>
<dbReference type="InterPro" id="IPR058625">
    <property type="entry name" value="MdtA-like_BSH"/>
</dbReference>
<evidence type="ECO:0000259" key="8">
    <source>
        <dbReference type="Pfam" id="PF25967"/>
    </source>
</evidence>
<dbReference type="Gene3D" id="2.40.30.170">
    <property type="match status" value="1"/>
</dbReference>
<dbReference type="AlphaFoldDB" id="A0A2V3U7F3"/>
<feature type="domain" description="Multidrug resistance protein MdtA-like beta-barrel" evidence="7">
    <location>
        <begin position="229"/>
        <end position="319"/>
    </location>
</feature>
<comment type="subcellular location">
    <subcellularLocation>
        <location evidence="1">Cell envelope</location>
    </subcellularLocation>
</comment>
<keyword evidence="3" id="KW-0175">Coiled coil</keyword>
<dbReference type="Pfam" id="PF25876">
    <property type="entry name" value="HH_MFP_RND"/>
    <property type="match status" value="1"/>
</dbReference>
<dbReference type="Gene3D" id="1.10.287.470">
    <property type="entry name" value="Helix hairpin bin"/>
    <property type="match status" value="1"/>
</dbReference>
<dbReference type="Gene3D" id="2.40.50.100">
    <property type="match status" value="1"/>
</dbReference>
<reference evidence="9 10" key="1">
    <citation type="submission" date="2018-05" db="EMBL/GenBank/DDBJ databases">
        <title>Genomic Encyclopedia of Type Strains, Phase IV (KMG-IV): sequencing the most valuable type-strain genomes for metagenomic binning, comparative biology and taxonomic classification.</title>
        <authorList>
            <person name="Goeker M."/>
        </authorList>
    </citation>
    <scope>NUCLEOTIDE SEQUENCE [LARGE SCALE GENOMIC DNA]</scope>
    <source>
        <strain evidence="9 10">DSM 6462</strain>
    </source>
</reference>
<dbReference type="Proteomes" id="UP000248021">
    <property type="component" value="Unassembled WGS sequence"/>
</dbReference>
<dbReference type="EMBL" id="QJJK01000005">
    <property type="protein sequence ID" value="PXW58799.1"/>
    <property type="molecule type" value="Genomic_DNA"/>
</dbReference>
<comment type="caution">
    <text evidence="9">The sequence shown here is derived from an EMBL/GenBank/DDBJ whole genome shotgun (WGS) entry which is preliminary data.</text>
</comment>
<dbReference type="InterPro" id="IPR058624">
    <property type="entry name" value="MdtA-like_HH"/>
</dbReference>
<name>A0A2V3U7F3_9HYPH</name>
<sequence>MASEVRATVASSWASNTGNHVPSGVRKKASLGAVALAVLMLAACNDKNAYVPPPPPQVFVAPPVQKPVQRYLEFTGNTAAVNSVDLEARVQGFLETINYKDGALVKKDTLLFGIQRDQYQAQLDLQKAELASAQATQANAQIEYNRQAQLGRQDFASQRAIDDAKTNLDKAIAQIAADQANIQLATITLGYTQVTAPFDGIVTRHLVDVGALVGYSGPTKLATIVQVDPIYTYFTVSEQIVLQIKAELARLGRNLTEIHNVPVEIGLQDQSDFPYRGTIDYIAPQVDPSTGTLEVRGVFPNENLSLIPGLFVRVRIPVGQPIDALLVDDTAIGRNQLGSYVLVVDANGVVQQRQVTTGRLEGQLRVIEKGIDPGDKVIINGVQRAVPGNKVNPQVGTMAAATPAASPAAATASPPSASAPAPAAAPAPTKP</sequence>
<dbReference type="Pfam" id="PF25917">
    <property type="entry name" value="BSH_RND"/>
    <property type="match status" value="1"/>
</dbReference>
<feature type="domain" description="Multidrug resistance protein MdtA-like C-terminal permuted SH3" evidence="8">
    <location>
        <begin position="323"/>
        <end position="384"/>
    </location>
</feature>
<accession>A0A2V3U7F3</accession>
<evidence type="ECO:0000313" key="10">
    <source>
        <dbReference type="Proteomes" id="UP000248021"/>
    </source>
</evidence>
<evidence type="ECO:0000256" key="1">
    <source>
        <dbReference type="ARBA" id="ARBA00004196"/>
    </source>
</evidence>
<feature type="compositionally biased region" description="Low complexity" evidence="4">
    <location>
        <begin position="399"/>
        <end position="422"/>
    </location>
</feature>
<dbReference type="Pfam" id="PF25944">
    <property type="entry name" value="Beta-barrel_RND"/>
    <property type="match status" value="1"/>
</dbReference>
<dbReference type="InterPro" id="IPR058627">
    <property type="entry name" value="MdtA-like_C"/>
</dbReference>
<feature type="domain" description="Multidrug resistance protein MdtA-like alpha-helical hairpin" evidence="5">
    <location>
        <begin position="124"/>
        <end position="192"/>
    </location>
</feature>
<feature type="domain" description="Multidrug resistance protein MdtA-like barrel-sandwich hybrid" evidence="6">
    <location>
        <begin position="82"/>
        <end position="224"/>
    </location>
</feature>
<evidence type="ECO:0000259" key="7">
    <source>
        <dbReference type="Pfam" id="PF25944"/>
    </source>
</evidence>
<dbReference type="SUPFAM" id="SSF111369">
    <property type="entry name" value="HlyD-like secretion proteins"/>
    <property type="match status" value="1"/>
</dbReference>
<dbReference type="GO" id="GO:0005886">
    <property type="term" value="C:plasma membrane"/>
    <property type="evidence" value="ECO:0007669"/>
    <property type="project" value="TreeGrafter"/>
</dbReference>
<dbReference type="GO" id="GO:0022857">
    <property type="term" value="F:transmembrane transporter activity"/>
    <property type="evidence" value="ECO:0007669"/>
    <property type="project" value="InterPro"/>
</dbReference>
<comment type="similarity">
    <text evidence="2">Belongs to the membrane fusion protein (MFP) (TC 8.A.1) family.</text>
</comment>
<organism evidence="9 10">
    <name type="scientific">Chelatococcus asaccharovorans</name>
    <dbReference type="NCBI Taxonomy" id="28210"/>
    <lineage>
        <taxon>Bacteria</taxon>
        <taxon>Pseudomonadati</taxon>
        <taxon>Pseudomonadota</taxon>
        <taxon>Alphaproteobacteria</taxon>
        <taxon>Hyphomicrobiales</taxon>
        <taxon>Chelatococcaceae</taxon>
        <taxon>Chelatococcus</taxon>
    </lineage>
</organism>
<gene>
    <name evidence="9" type="ORF">C7450_105147</name>
</gene>
<dbReference type="InterPro" id="IPR058626">
    <property type="entry name" value="MdtA-like_b-barrel"/>
</dbReference>
<dbReference type="GO" id="GO:0046677">
    <property type="term" value="P:response to antibiotic"/>
    <property type="evidence" value="ECO:0007669"/>
    <property type="project" value="TreeGrafter"/>
</dbReference>
<evidence type="ECO:0000313" key="9">
    <source>
        <dbReference type="EMBL" id="PXW58799.1"/>
    </source>
</evidence>
<dbReference type="Pfam" id="PF25967">
    <property type="entry name" value="RND-MFP_C"/>
    <property type="match status" value="1"/>
</dbReference>
<evidence type="ECO:0000256" key="3">
    <source>
        <dbReference type="SAM" id="Coils"/>
    </source>
</evidence>
<dbReference type="GO" id="GO:0030313">
    <property type="term" value="C:cell envelope"/>
    <property type="evidence" value="ECO:0007669"/>
    <property type="project" value="UniProtKB-SubCell"/>
</dbReference>
<evidence type="ECO:0000259" key="5">
    <source>
        <dbReference type="Pfam" id="PF25876"/>
    </source>
</evidence>
<keyword evidence="10" id="KW-1185">Reference proteome</keyword>
<evidence type="ECO:0000256" key="2">
    <source>
        <dbReference type="ARBA" id="ARBA00009477"/>
    </source>
</evidence>
<dbReference type="FunFam" id="2.40.420.20:FF:000001">
    <property type="entry name" value="Efflux RND transporter periplasmic adaptor subunit"/>
    <property type="match status" value="1"/>
</dbReference>